<feature type="region of interest" description="Disordered" evidence="10">
    <location>
        <begin position="1"/>
        <end position="30"/>
    </location>
</feature>
<dbReference type="Gene3D" id="1.50.40.10">
    <property type="entry name" value="Mitochondrial carrier domain"/>
    <property type="match status" value="2"/>
</dbReference>
<dbReference type="InterPro" id="IPR023395">
    <property type="entry name" value="MCP_dom_sf"/>
</dbReference>
<evidence type="ECO:0000256" key="7">
    <source>
        <dbReference type="ARBA" id="ARBA00023136"/>
    </source>
</evidence>
<keyword evidence="7 8" id="KW-0472">Membrane</keyword>
<feature type="repeat" description="Solcar" evidence="8">
    <location>
        <begin position="308"/>
        <end position="399"/>
    </location>
</feature>
<feature type="compositionally biased region" description="Low complexity" evidence="10">
    <location>
        <begin position="1"/>
        <end position="22"/>
    </location>
</feature>
<comment type="subcellular location">
    <subcellularLocation>
        <location evidence="1">Membrane</location>
        <topology evidence="1">Multi-pass membrane protein</topology>
    </subcellularLocation>
</comment>
<comment type="caution">
    <text evidence="11">The sequence shown here is derived from an EMBL/GenBank/DDBJ whole genome shotgun (WGS) entry which is preliminary data.</text>
</comment>
<feature type="repeat" description="Solcar" evidence="8">
    <location>
        <begin position="205"/>
        <end position="293"/>
    </location>
</feature>
<evidence type="ECO:0000256" key="3">
    <source>
        <dbReference type="ARBA" id="ARBA00022448"/>
    </source>
</evidence>
<dbReference type="PROSITE" id="PS50920">
    <property type="entry name" value="SOLCAR"/>
    <property type="match status" value="3"/>
</dbReference>
<sequence length="405" mass="42881">MAESTESTTASASSPPGASGTAVQPQPTWTPSQELGAKLVFGGIGCMVAVVFTNPVDVIKTRLQLQGEHHGGSAAHPHAQRALHPVAVQNPSPLVISVSASAPHSQPLTPPLAHTTGFRTAHSTVVVEGLAESAAMQSSPPKPTLRLLPLLRDIVRNEGPRVLLAGLAPAVLRESIYSTIRFGSYDLFKGLYSGMGAGLRGGEETSTMVKLGAGLTSGMVGSVIANPTDLIKVRLQAHSPSGKPRYHSIADACRSIYIEEGLPGLYRGVVPTAARAMVVTASQLASYDTTKHWLLGLKSSTGQRYFSEGYGVHFLASTIAGLVCSISTSPIDTVKVRYMNQQFNAQGKGNLYSSALDCVIKTMRNEGPLALYKGFLACWMRLGPHTLLSLMIFEKLRSLVGMNPV</sequence>
<evidence type="ECO:0008006" key="13">
    <source>
        <dbReference type="Google" id="ProtNLM"/>
    </source>
</evidence>
<keyword evidence="6" id="KW-1133">Transmembrane helix</keyword>
<evidence type="ECO:0000313" key="12">
    <source>
        <dbReference type="Proteomes" id="UP000807716"/>
    </source>
</evidence>
<comment type="similarity">
    <text evidence="2 9">Belongs to the mitochondrial carrier (TC 2.A.29) family.</text>
</comment>
<evidence type="ECO:0000256" key="2">
    <source>
        <dbReference type="ARBA" id="ARBA00006375"/>
    </source>
</evidence>
<evidence type="ECO:0000256" key="8">
    <source>
        <dbReference type="PROSITE-ProRule" id="PRU00282"/>
    </source>
</evidence>
<reference evidence="11" key="1">
    <citation type="journal article" date="2020" name="Fungal Divers.">
        <title>Resolving the Mortierellaceae phylogeny through synthesis of multi-gene phylogenetics and phylogenomics.</title>
        <authorList>
            <person name="Vandepol N."/>
            <person name="Liber J."/>
            <person name="Desiro A."/>
            <person name="Na H."/>
            <person name="Kennedy M."/>
            <person name="Barry K."/>
            <person name="Grigoriev I.V."/>
            <person name="Miller A.N."/>
            <person name="O'Donnell K."/>
            <person name="Stajich J.E."/>
            <person name="Bonito G."/>
        </authorList>
    </citation>
    <scope>NUCLEOTIDE SEQUENCE</scope>
    <source>
        <strain evidence="11">BC1065</strain>
    </source>
</reference>
<proteinExistence type="inferred from homology"/>
<evidence type="ECO:0000256" key="5">
    <source>
        <dbReference type="ARBA" id="ARBA00022737"/>
    </source>
</evidence>
<evidence type="ECO:0000256" key="1">
    <source>
        <dbReference type="ARBA" id="ARBA00004141"/>
    </source>
</evidence>
<name>A0A9P6QH40_9FUNG</name>
<dbReference type="SUPFAM" id="SSF103506">
    <property type="entry name" value="Mitochondrial carrier"/>
    <property type="match status" value="1"/>
</dbReference>
<evidence type="ECO:0000256" key="9">
    <source>
        <dbReference type="RuleBase" id="RU000488"/>
    </source>
</evidence>
<dbReference type="EMBL" id="JAAAJB010000069">
    <property type="protein sequence ID" value="KAG0267778.1"/>
    <property type="molecule type" value="Genomic_DNA"/>
</dbReference>
<dbReference type="Pfam" id="PF00153">
    <property type="entry name" value="Mito_carr"/>
    <property type="match status" value="4"/>
</dbReference>
<evidence type="ECO:0000256" key="4">
    <source>
        <dbReference type="ARBA" id="ARBA00022692"/>
    </source>
</evidence>
<dbReference type="AlphaFoldDB" id="A0A9P6QH40"/>
<dbReference type="PANTHER" id="PTHR45618">
    <property type="entry name" value="MITOCHONDRIAL DICARBOXYLATE CARRIER-RELATED"/>
    <property type="match status" value="1"/>
</dbReference>
<keyword evidence="3 9" id="KW-0813">Transport</keyword>
<dbReference type="GO" id="GO:0016020">
    <property type="term" value="C:membrane"/>
    <property type="evidence" value="ECO:0007669"/>
    <property type="project" value="UniProtKB-SubCell"/>
</dbReference>
<keyword evidence="4 8" id="KW-0812">Transmembrane</keyword>
<dbReference type="Proteomes" id="UP000807716">
    <property type="component" value="Unassembled WGS sequence"/>
</dbReference>
<organism evidence="11 12">
    <name type="scientific">Actinomortierella ambigua</name>
    <dbReference type="NCBI Taxonomy" id="1343610"/>
    <lineage>
        <taxon>Eukaryota</taxon>
        <taxon>Fungi</taxon>
        <taxon>Fungi incertae sedis</taxon>
        <taxon>Mucoromycota</taxon>
        <taxon>Mortierellomycotina</taxon>
        <taxon>Mortierellomycetes</taxon>
        <taxon>Mortierellales</taxon>
        <taxon>Mortierellaceae</taxon>
        <taxon>Actinomortierella</taxon>
    </lineage>
</organism>
<evidence type="ECO:0000256" key="10">
    <source>
        <dbReference type="SAM" id="MobiDB-lite"/>
    </source>
</evidence>
<gene>
    <name evidence="11" type="ORF">DFQ27_008275</name>
</gene>
<accession>A0A9P6QH40</accession>
<protein>
    <recommendedName>
        <fullName evidence="13">Mitochondrial carrier</fullName>
    </recommendedName>
</protein>
<dbReference type="OrthoDB" id="448427at2759"/>
<keyword evidence="12" id="KW-1185">Reference proteome</keyword>
<feature type="repeat" description="Solcar" evidence="8">
    <location>
        <begin position="33"/>
        <end position="191"/>
    </location>
</feature>
<evidence type="ECO:0000313" key="11">
    <source>
        <dbReference type="EMBL" id="KAG0267778.1"/>
    </source>
</evidence>
<keyword evidence="5" id="KW-0677">Repeat</keyword>
<evidence type="ECO:0000256" key="6">
    <source>
        <dbReference type="ARBA" id="ARBA00022989"/>
    </source>
</evidence>
<dbReference type="InterPro" id="IPR018108">
    <property type="entry name" value="MCP_transmembrane"/>
</dbReference>
<dbReference type="InterPro" id="IPR050391">
    <property type="entry name" value="Mito_Metabolite_Transporter"/>
</dbReference>